<reference evidence="12" key="1">
    <citation type="submission" date="2018-08" db="EMBL/GenBank/DDBJ databases">
        <authorList>
            <person name="Grouzdev D.S."/>
            <person name="Krutkina M.S."/>
        </authorList>
    </citation>
    <scope>NUCLEOTIDE SEQUENCE [LARGE SCALE GENOMIC DNA]</scope>
    <source>
        <strain evidence="12">4-11</strain>
    </source>
</reference>
<dbReference type="GO" id="GO:0005975">
    <property type="term" value="P:carbohydrate metabolic process"/>
    <property type="evidence" value="ECO:0007669"/>
    <property type="project" value="InterPro"/>
</dbReference>
<dbReference type="AlphaFoldDB" id="A0A372MGE3"/>
<comment type="catalytic activity">
    <reaction evidence="1 10">
        <text>Transfers a segment of a (1-&gt;4)-alpha-D-glucan to a new position in an acceptor, which may be glucose or a (1-&gt;4)-alpha-D-glucan.</text>
        <dbReference type="EC" id="2.4.1.25"/>
    </reaction>
</comment>
<dbReference type="RefSeq" id="WP_117330543.1">
    <property type="nucleotide sequence ID" value="NZ_QUWK01000007.1"/>
</dbReference>
<keyword evidence="12" id="KW-1185">Reference proteome</keyword>
<dbReference type="PANTHER" id="PTHR32438:SF5">
    <property type="entry name" value="4-ALPHA-GLUCANOTRANSFERASE DPE1, CHLOROPLASTIC_AMYLOPLASTIC"/>
    <property type="match status" value="1"/>
</dbReference>
<evidence type="ECO:0000256" key="4">
    <source>
        <dbReference type="ARBA" id="ARBA00020295"/>
    </source>
</evidence>
<name>A0A372MGE3_9SPIR</name>
<dbReference type="GO" id="GO:0004134">
    <property type="term" value="F:4-alpha-glucanotransferase activity"/>
    <property type="evidence" value="ECO:0007669"/>
    <property type="project" value="UniProtKB-EC"/>
</dbReference>
<dbReference type="SUPFAM" id="SSF51445">
    <property type="entry name" value="(Trans)glycosidases"/>
    <property type="match status" value="1"/>
</dbReference>
<dbReference type="Gene3D" id="3.20.20.80">
    <property type="entry name" value="Glycosidases"/>
    <property type="match status" value="1"/>
</dbReference>
<comment type="similarity">
    <text evidence="2 10">Belongs to the disproportionating enzyme family.</text>
</comment>
<keyword evidence="7 10" id="KW-0119">Carbohydrate metabolism</keyword>
<evidence type="ECO:0000256" key="5">
    <source>
        <dbReference type="ARBA" id="ARBA00022676"/>
    </source>
</evidence>
<dbReference type="EC" id="2.4.1.25" evidence="3 10"/>
<accession>A0A372MGE3</accession>
<keyword evidence="6 10" id="KW-0808">Transferase</keyword>
<gene>
    <name evidence="11" type="primary">malQ</name>
    <name evidence="11" type="ORF">DYP60_08335</name>
</gene>
<dbReference type="InterPro" id="IPR017853">
    <property type="entry name" value="GH"/>
</dbReference>
<comment type="caution">
    <text evidence="11">The sequence shown here is derived from an EMBL/GenBank/DDBJ whole genome shotgun (WGS) entry which is preliminary data.</text>
</comment>
<dbReference type="PANTHER" id="PTHR32438">
    <property type="entry name" value="4-ALPHA-GLUCANOTRANSFERASE DPE1, CHLOROPLASTIC/AMYLOPLASTIC"/>
    <property type="match status" value="1"/>
</dbReference>
<dbReference type="EMBL" id="QUWK01000007">
    <property type="protein sequence ID" value="RFU94845.1"/>
    <property type="molecule type" value="Genomic_DNA"/>
</dbReference>
<dbReference type="InterPro" id="IPR003385">
    <property type="entry name" value="Glyco_hydro_77"/>
</dbReference>
<evidence type="ECO:0000256" key="1">
    <source>
        <dbReference type="ARBA" id="ARBA00000439"/>
    </source>
</evidence>
<evidence type="ECO:0000256" key="6">
    <source>
        <dbReference type="ARBA" id="ARBA00022679"/>
    </source>
</evidence>
<evidence type="ECO:0000256" key="10">
    <source>
        <dbReference type="RuleBase" id="RU361207"/>
    </source>
</evidence>
<dbReference type="NCBIfam" id="NF011080">
    <property type="entry name" value="PRK14508.1-3"/>
    <property type="match status" value="1"/>
</dbReference>
<evidence type="ECO:0000256" key="8">
    <source>
        <dbReference type="ARBA" id="ARBA00031423"/>
    </source>
</evidence>
<organism evidence="11 12">
    <name type="scientific">Sphaerochaeta halotolerans</name>
    <dbReference type="NCBI Taxonomy" id="2293840"/>
    <lineage>
        <taxon>Bacteria</taxon>
        <taxon>Pseudomonadati</taxon>
        <taxon>Spirochaetota</taxon>
        <taxon>Spirochaetia</taxon>
        <taxon>Spirochaetales</taxon>
        <taxon>Sphaerochaetaceae</taxon>
        <taxon>Sphaerochaeta</taxon>
    </lineage>
</organism>
<dbReference type="NCBIfam" id="TIGR00217">
    <property type="entry name" value="malQ"/>
    <property type="match status" value="1"/>
</dbReference>
<protein>
    <recommendedName>
        <fullName evidence="4 10">4-alpha-glucanotransferase</fullName>
        <ecNumber evidence="3 10">2.4.1.25</ecNumber>
    </recommendedName>
    <alternativeName>
        <fullName evidence="8 10">Amylomaltase</fullName>
    </alternativeName>
    <alternativeName>
        <fullName evidence="9 10">Disproportionating enzyme</fullName>
    </alternativeName>
</protein>
<proteinExistence type="inferred from homology"/>
<evidence type="ECO:0000256" key="3">
    <source>
        <dbReference type="ARBA" id="ARBA00012560"/>
    </source>
</evidence>
<keyword evidence="5 10" id="KW-0328">Glycosyltransferase</keyword>
<dbReference type="Pfam" id="PF02446">
    <property type="entry name" value="Glyco_hydro_77"/>
    <property type="match status" value="1"/>
</dbReference>
<evidence type="ECO:0000256" key="7">
    <source>
        <dbReference type="ARBA" id="ARBA00023277"/>
    </source>
</evidence>
<evidence type="ECO:0000313" key="11">
    <source>
        <dbReference type="EMBL" id="RFU94845.1"/>
    </source>
</evidence>
<dbReference type="NCBIfam" id="NF011079">
    <property type="entry name" value="PRK14508.1-2"/>
    <property type="match status" value="1"/>
</dbReference>
<evidence type="ECO:0000256" key="9">
    <source>
        <dbReference type="ARBA" id="ARBA00031501"/>
    </source>
</evidence>
<dbReference type="Proteomes" id="UP000264002">
    <property type="component" value="Unassembled WGS sequence"/>
</dbReference>
<evidence type="ECO:0000313" key="12">
    <source>
        <dbReference type="Proteomes" id="UP000264002"/>
    </source>
</evidence>
<sequence>MKPKIRRCGVLMHPTSFPSPHGIGSLGDEAFSFIDLLSQAKASLWQILPLGPTGYGDSPYAARSTFAGNELLIDLRTLAYEGYLDVEDVLFHPDFPSGRVEYGSVRNYKEPLLEQAAATFIAEAAKKERETYQQFVKENQWWLEDYALYQVLCRTYHDSRWFEIWPKKVRLREDTTLHQLKKEHAKAIENIQVQQYFFYTQWANVKQYANKKGIQIIGDIPIFVAPDSVDAWSHRDLFKMDEDGRQTASSGVPPDAFSDEGQLWGNPVYDWEAHKKQQFSWWIKRIEKTLEMCDIIRIDHFRGFAAYWEVPKGEKTAIHGTWMPSPGKEFFSALKAHLGEELPIIAEDLGVITEDVDELRISNGFPGMKILQFAFSVEQGKLDANNTYLPHNCEHNSVIYTGTHDNNTSRGWYESLDEQTGDAVRRYLECPDDQVVWQLIRHMLLSHAKDAILPMQDWLELGAEGRMNIPSTCGVSNWSWRAENLHPVEWRIERLKSLIELSGREGI</sequence>
<evidence type="ECO:0000256" key="2">
    <source>
        <dbReference type="ARBA" id="ARBA00005684"/>
    </source>
</evidence>
<reference evidence="11 12" key="2">
    <citation type="submission" date="2018-09" db="EMBL/GenBank/DDBJ databases">
        <title>Genome of Sphaerochaeta halotolerans strain 4-11.</title>
        <authorList>
            <person name="Nazina T.N."/>
            <person name="Sokolova D.S."/>
        </authorList>
    </citation>
    <scope>NUCLEOTIDE SEQUENCE [LARGE SCALE GENOMIC DNA]</scope>
    <source>
        <strain evidence="11 12">4-11</strain>
    </source>
</reference>